<organism evidence="1 2">
    <name type="scientific">Empedobacter falsenii</name>
    <dbReference type="NCBI Taxonomy" id="343874"/>
    <lineage>
        <taxon>Bacteria</taxon>
        <taxon>Pseudomonadati</taxon>
        <taxon>Bacteroidota</taxon>
        <taxon>Flavobacteriia</taxon>
        <taxon>Flavobacteriales</taxon>
        <taxon>Weeksellaceae</taxon>
        <taxon>Empedobacter</taxon>
    </lineage>
</organism>
<evidence type="ECO:0000313" key="1">
    <source>
        <dbReference type="EMBL" id="MDM1552319.1"/>
    </source>
</evidence>
<protein>
    <submittedName>
        <fullName evidence="1">Uncharacterized protein</fullName>
    </submittedName>
</protein>
<dbReference type="EMBL" id="JACALR010000006">
    <property type="protein sequence ID" value="MDM1552319.1"/>
    <property type="molecule type" value="Genomic_DNA"/>
</dbReference>
<name>A0AAW7DJV9_9FLAO</name>
<proteinExistence type="predicted"/>
<gene>
    <name evidence="1" type="ORF">HX095_13975</name>
</gene>
<reference evidence="1" key="2">
    <citation type="journal article" date="2022" name="Sci. Total Environ.">
        <title>Prevalence, transmission, and molecular epidemiology of tet(X)-positive bacteria among humans, animals, and environmental niches in China: An epidemiological, and genomic-based study.</title>
        <authorList>
            <person name="Dong N."/>
            <person name="Zeng Y."/>
            <person name="Cai C."/>
            <person name="Sun C."/>
            <person name="Lu J."/>
            <person name="Liu C."/>
            <person name="Zhou H."/>
            <person name="Sun Q."/>
            <person name="Shu L."/>
            <person name="Wang H."/>
            <person name="Wang Y."/>
            <person name="Wang S."/>
            <person name="Wu C."/>
            <person name="Chan E.W."/>
            <person name="Chen G."/>
            <person name="Shen Z."/>
            <person name="Chen S."/>
            <person name="Zhang R."/>
        </authorList>
    </citation>
    <scope>NUCLEOTIDE SEQUENCE</scope>
    <source>
        <strain evidence="1">210</strain>
    </source>
</reference>
<accession>A0AAW7DJV9</accession>
<reference evidence="1" key="1">
    <citation type="submission" date="2020-06" db="EMBL/GenBank/DDBJ databases">
        <authorList>
            <person name="Dong N."/>
        </authorList>
    </citation>
    <scope>NUCLEOTIDE SEQUENCE</scope>
    <source>
        <strain evidence="1">210</strain>
    </source>
</reference>
<sequence>MVSLYDLNVISNYFAGASVAGATSLAAPSTLVAAESTLAAAESTTAAAESTTAAAESTVTAAESTLAGASSAFFSPQDTAPKDKAATATTAKNFFIVLLF</sequence>
<dbReference type="Proteomes" id="UP001173578">
    <property type="component" value="Unassembled WGS sequence"/>
</dbReference>
<dbReference type="RefSeq" id="WP_180905654.1">
    <property type="nucleotide sequence ID" value="NZ_CP040908.1"/>
</dbReference>
<dbReference type="AlphaFoldDB" id="A0AAW7DJV9"/>
<comment type="caution">
    <text evidence="1">The sequence shown here is derived from an EMBL/GenBank/DDBJ whole genome shotgun (WGS) entry which is preliminary data.</text>
</comment>
<evidence type="ECO:0000313" key="2">
    <source>
        <dbReference type="Proteomes" id="UP001173578"/>
    </source>
</evidence>
<dbReference type="GeneID" id="78399872"/>